<gene>
    <name evidence="1" type="primary">ORF47557</name>
</gene>
<proteinExistence type="predicted"/>
<evidence type="ECO:0000313" key="1">
    <source>
        <dbReference type="EMBL" id="CEK63216.1"/>
    </source>
</evidence>
<accession>A0A0B6Z5N5</accession>
<dbReference type="EMBL" id="HACG01016351">
    <property type="protein sequence ID" value="CEK63216.1"/>
    <property type="molecule type" value="Transcribed_RNA"/>
</dbReference>
<reference evidence="1" key="1">
    <citation type="submission" date="2014-12" db="EMBL/GenBank/DDBJ databases">
        <title>Insight into the proteome of Arion vulgaris.</title>
        <authorList>
            <person name="Aradska J."/>
            <person name="Bulat T."/>
            <person name="Smidak R."/>
            <person name="Sarate P."/>
            <person name="Gangsoo J."/>
            <person name="Sialana F."/>
            <person name="Bilban M."/>
            <person name="Lubec G."/>
        </authorList>
    </citation>
    <scope>NUCLEOTIDE SEQUENCE</scope>
    <source>
        <tissue evidence="1">Skin</tissue>
    </source>
</reference>
<sequence>MILVAKQLEYLLCQLETSFLPHQHRDPVTIHLKLVSINITVCLAPSLGFSPSQLVESSSVRAQRF</sequence>
<organism evidence="1">
    <name type="scientific">Arion vulgaris</name>
    <dbReference type="NCBI Taxonomy" id="1028688"/>
    <lineage>
        <taxon>Eukaryota</taxon>
        <taxon>Metazoa</taxon>
        <taxon>Spiralia</taxon>
        <taxon>Lophotrochozoa</taxon>
        <taxon>Mollusca</taxon>
        <taxon>Gastropoda</taxon>
        <taxon>Heterobranchia</taxon>
        <taxon>Euthyneura</taxon>
        <taxon>Panpulmonata</taxon>
        <taxon>Eupulmonata</taxon>
        <taxon>Stylommatophora</taxon>
        <taxon>Helicina</taxon>
        <taxon>Arionoidea</taxon>
        <taxon>Arionidae</taxon>
        <taxon>Arion</taxon>
    </lineage>
</organism>
<name>A0A0B6Z5N5_9EUPU</name>
<protein>
    <submittedName>
        <fullName evidence="1">Uncharacterized protein</fullName>
    </submittedName>
</protein>
<dbReference type="AlphaFoldDB" id="A0A0B6Z5N5"/>